<dbReference type="PROSITE" id="PS00634">
    <property type="entry name" value="RIBOSOMAL_L30"/>
    <property type="match status" value="1"/>
</dbReference>
<dbReference type="SUPFAM" id="SSF55129">
    <property type="entry name" value="Ribosomal protein L30p/L7e"/>
    <property type="match status" value="1"/>
</dbReference>
<accession>A0A1M4TGJ6</accession>
<dbReference type="PIRSF" id="PIRSF002211">
    <property type="entry name" value="Ribosomal_L30_bac-type"/>
    <property type="match status" value="1"/>
</dbReference>
<dbReference type="InterPro" id="IPR016082">
    <property type="entry name" value="Ribosomal_uL30_ferredoxin-like"/>
</dbReference>
<dbReference type="InterPro" id="IPR018038">
    <property type="entry name" value="Ribosomal_uL30_CS"/>
</dbReference>
<dbReference type="NCBIfam" id="TIGR01308">
    <property type="entry name" value="rpmD_bact"/>
    <property type="match status" value="1"/>
</dbReference>
<evidence type="ECO:0000259" key="7">
    <source>
        <dbReference type="Pfam" id="PF00327"/>
    </source>
</evidence>
<proteinExistence type="inferred from homology"/>
<feature type="domain" description="Large ribosomal subunit protein uL30-like ferredoxin-like fold" evidence="7">
    <location>
        <begin position="4"/>
        <end position="54"/>
    </location>
</feature>
<evidence type="ECO:0000256" key="4">
    <source>
        <dbReference type="ARBA" id="ARBA00023274"/>
    </source>
</evidence>
<evidence type="ECO:0000256" key="1">
    <source>
        <dbReference type="ARBA" id="ARBA00007594"/>
    </source>
</evidence>
<evidence type="ECO:0000313" key="8">
    <source>
        <dbReference type="EMBL" id="SHE43515.1"/>
    </source>
</evidence>
<name>A0A1M4TGJ6_STRHI</name>
<dbReference type="Proteomes" id="UP000184501">
    <property type="component" value="Unassembled WGS sequence"/>
</dbReference>
<dbReference type="GO" id="GO:0003735">
    <property type="term" value="F:structural constituent of ribosome"/>
    <property type="evidence" value="ECO:0007669"/>
    <property type="project" value="InterPro"/>
</dbReference>
<dbReference type="EMBL" id="FQVN01000001">
    <property type="protein sequence ID" value="SHE43515.1"/>
    <property type="molecule type" value="Genomic_DNA"/>
</dbReference>
<keyword evidence="9" id="KW-1185">Reference proteome</keyword>
<protein>
    <recommendedName>
        <fullName evidence="5">Large ribosomal subunit protein uL30</fullName>
    </recommendedName>
</protein>
<comment type="similarity">
    <text evidence="1 5 6">Belongs to the universal ribosomal protein uL30 family.</text>
</comment>
<evidence type="ECO:0000256" key="3">
    <source>
        <dbReference type="ARBA" id="ARBA00022980"/>
    </source>
</evidence>
<organism evidence="8 9">
    <name type="scientific">Streptoalloteichus hindustanus</name>
    <dbReference type="NCBI Taxonomy" id="2017"/>
    <lineage>
        <taxon>Bacteria</taxon>
        <taxon>Bacillati</taxon>
        <taxon>Actinomycetota</taxon>
        <taxon>Actinomycetes</taxon>
        <taxon>Pseudonocardiales</taxon>
        <taxon>Pseudonocardiaceae</taxon>
        <taxon>Streptoalloteichus</taxon>
    </lineage>
</organism>
<comment type="subunit">
    <text evidence="2 5">Part of the 50S ribosomal subunit.</text>
</comment>
<dbReference type="PANTHER" id="PTHR15892:SF2">
    <property type="entry name" value="LARGE RIBOSOMAL SUBUNIT PROTEIN UL30M"/>
    <property type="match status" value="1"/>
</dbReference>
<dbReference type="Gene3D" id="3.30.1390.20">
    <property type="entry name" value="Ribosomal protein L30, ferredoxin-like fold domain"/>
    <property type="match status" value="1"/>
</dbReference>
<dbReference type="HAMAP" id="MF_01371_B">
    <property type="entry name" value="Ribosomal_uL30_B"/>
    <property type="match status" value="1"/>
</dbReference>
<reference evidence="8 9" key="1">
    <citation type="submission" date="2016-11" db="EMBL/GenBank/DDBJ databases">
        <authorList>
            <person name="Jaros S."/>
            <person name="Januszkiewicz K."/>
            <person name="Wedrychowicz H."/>
        </authorList>
    </citation>
    <scope>NUCLEOTIDE SEQUENCE [LARGE SCALE GENOMIC DNA]</scope>
    <source>
        <strain evidence="8 9">DSM 44523</strain>
    </source>
</reference>
<dbReference type="OrthoDB" id="9812790at2"/>
<evidence type="ECO:0000256" key="5">
    <source>
        <dbReference type="HAMAP-Rule" id="MF_01371"/>
    </source>
</evidence>
<dbReference type="RefSeq" id="WP_073479323.1">
    <property type="nucleotide sequence ID" value="NZ_FQVN01000001.1"/>
</dbReference>
<dbReference type="InterPro" id="IPR005996">
    <property type="entry name" value="Ribosomal_uL30_bac-type"/>
</dbReference>
<keyword evidence="3 5" id="KW-0689">Ribosomal protein</keyword>
<dbReference type="STRING" id="2017.SAMN05444320_10176"/>
<dbReference type="Pfam" id="PF00327">
    <property type="entry name" value="Ribosomal_L30"/>
    <property type="match status" value="1"/>
</dbReference>
<dbReference type="InterPro" id="IPR036919">
    <property type="entry name" value="Ribo_uL30_ferredoxin-like_sf"/>
</dbReference>
<sequence length="61" mass="6974">MAKLKITQLRSTIGTKQNQRESLRTLGLRKIRQSVVREDNPQVRGLVHTVRHLVAVEEVAD</sequence>
<keyword evidence="4 5" id="KW-0687">Ribonucleoprotein</keyword>
<dbReference type="AlphaFoldDB" id="A0A1M4TGJ6"/>
<gene>
    <name evidence="5" type="primary">rpmD</name>
    <name evidence="8" type="ORF">SAMN05444320_10176</name>
</gene>
<dbReference type="PANTHER" id="PTHR15892">
    <property type="entry name" value="MITOCHONDRIAL RIBOSOMAL PROTEIN L30"/>
    <property type="match status" value="1"/>
</dbReference>
<dbReference type="GO" id="GO:0006412">
    <property type="term" value="P:translation"/>
    <property type="evidence" value="ECO:0007669"/>
    <property type="project" value="UniProtKB-UniRule"/>
</dbReference>
<dbReference type="GO" id="GO:0022625">
    <property type="term" value="C:cytosolic large ribosomal subunit"/>
    <property type="evidence" value="ECO:0007669"/>
    <property type="project" value="TreeGrafter"/>
</dbReference>
<evidence type="ECO:0000256" key="6">
    <source>
        <dbReference type="RuleBase" id="RU003734"/>
    </source>
</evidence>
<dbReference type="FunFam" id="3.30.1390.20:FF:000001">
    <property type="entry name" value="50S ribosomal protein L30"/>
    <property type="match status" value="1"/>
</dbReference>
<dbReference type="CDD" id="cd01658">
    <property type="entry name" value="Ribosomal_L30"/>
    <property type="match status" value="1"/>
</dbReference>
<evidence type="ECO:0000256" key="2">
    <source>
        <dbReference type="ARBA" id="ARBA00011838"/>
    </source>
</evidence>
<evidence type="ECO:0000313" key="9">
    <source>
        <dbReference type="Proteomes" id="UP000184501"/>
    </source>
</evidence>